<feature type="binding site" evidence="12">
    <location>
        <position position="143"/>
    </location>
    <ligand>
        <name>Zn(2+)</name>
        <dbReference type="ChEBI" id="CHEBI:29105"/>
        <note>catalytic</note>
    </ligand>
</feature>
<dbReference type="PANTHER" id="PTHR43221">
    <property type="entry name" value="PROTEASE HTPX"/>
    <property type="match status" value="1"/>
</dbReference>
<dbReference type="Pfam" id="PF01435">
    <property type="entry name" value="Peptidase_M48"/>
    <property type="match status" value="1"/>
</dbReference>
<dbReference type="EMBL" id="LT906454">
    <property type="protein sequence ID" value="SNV35460.1"/>
    <property type="molecule type" value="Genomic_DNA"/>
</dbReference>
<feature type="transmembrane region" description="Helical" evidence="12">
    <location>
        <begin position="40"/>
        <end position="59"/>
    </location>
</feature>
<keyword evidence="6 12" id="KW-0479">Metal-binding</keyword>
<dbReference type="AlphaFoldDB" id="A0A239WMY1"/>
<accession>A0A239WMY1</accession>
<dbReference type="KEGG" id="saco:SAME_00482"/>
<evidence type="ECO:0000256" key="8">
    <source>
        <dbReference type="ARBA" id="ARBA00022833"/>
    </source>
</evidence>
<proteinExistence type="inferred from homology"/>
<keyword evidence="14" id="KW-0346">Stress response</keyword>
<comment type="subcellular location">
    <subcellularLocation>
        <location evidence="1 12">Cell membrane</location>
        <topology evidence="1 12">Multi-pass membrane protein</topology>
    </subcellularLocation>
</comment>
<dbReference type="GO" id="GO:0004222">
    <property type="term" value="F:metalloendopeptidase activity"/>
    <property type="evidence" value="ECO:0007669"/>
    <property type="project" value="UniProtKB-UniRule"/>
</dbReference>
<dbReference type="InterPro" id="IPR001915">
    <property type="entry name" value="Peptidase_M48"/>
</dbReference>
<keyword evidence="10 12" id="KW-0482">Metalloprotease</keyword>
<reference evidence="14 15" key="1">
    <citation type="submission" date="2017-06" db="EMBL/GenBank/DDBJ databases">
        <authorList>
            <consortium name="Pathogen Informatics"/>
        </authorList>
    </citation>
    <scope>NUCLEOTIDE SEQUENCE [LARGE SCALE GENOMIC DNA]</scope>
    <source>
        <strain evidence="14 15">NCTC11291</strain>
    </source>
</reference>
<feature type="binding site" evidence="12">
    <location>
        <position position="147"/>
    </location>
    <ligand>
        <name>Zn(2+)</name>
        <dbReference type="ChEBI" id="CHEBI:29105"/>
        <note>catalytic</note>
    </ligand>
</feature>
<evidence type="ECO:0000259" key="13">
    <source>
        <dbReference type="Pfam" id="PF01435"/>
    </source>
</evidence>
<evidence type="ECO:0000256" key="10">
    <source>
        <dbReference type="ARBA" id="ARBA00023049"/>
    </source>
</evidence>
<dbReference type="GO" id="GO:0005886">
    <property type="term" value="C:plasma membrane"/>
    <property type="evidence" value="ECO:0007669"/>
    <property type="project" value="UniProtKB-SubCell"/>
</dbReference>
<dbReference type="GO" id="GO:0008270">
    <property type="term" value="F:zinc ion binding"/>
    <property type="evidence" value="ECO:0007669"/>
    <property type="project" value="UniProtKB-UniRule"/>
</dbReference>
<evidence type="ECO:0000256" key="7">
    <source>
        <dbReference type="ARBA" id="ARBA00022801"/>
    </source>
</evidence>
<keyword evidence="9 12" id="KW-1133">Transmembrane helix</keyword>
<feature type="transmembrane region" description="Helical" evidence="12">
    <location>
        <begin position="194"/>
        <end position="215"/>
    </location>
</feature>
<protein>
    <recommendedName>
        <fullName evidence="12">Protease HtpX homolog</fullName>
        <ecNumber evidence="12">3.4.24.-</ecNumber>
    </recommendedName>
</protein>
<dbReference type="Proteomes" id="UP000215144">
    <property type="component" value="Chromosome 1"/>
</dbReference>
<evidence type="ECO:0000256" key="11">
    <source>
        <dbReference type="ARBA" id="ARBA00023136"/>
    </source>
</evidence>
<dbReference type="OrthoDB" id="15218at2"/>
<evidence type="ECO:0000256" key="5">
    <source>
        <dbReference type="ARBA" id="ARBA00022692"/>
    </source>
</evidence>
<gene>
    <name evidence="12 14" type="primary">htpX</name>
    <name evidence="14" type="ORF">SAMEA4504048_00482</name>
</gene>
<evidence type="ECO:0000313" key="15">
    <source>
        <dbReference type="Proteomes" id="UP000215144"/>
    </source>
</evidence>
<name>A0A239WMY1_STRAI</name>
<keyword evidence="8 12" id="KW-0862">Zinc</keyword>
<comment type="similarity">
    <text evidence="2 12">Belongs to the peptidase M48B family.</text>
</comment>
<evidence type="ECO:0000256" key="6">
    <source>
        <dbReference type="ARBA" id="ARBA00022723"/>
    </source>
</evidence>
<feature type="active site" evidence="12">
    <location>
        <position position="144"/>
    </location>
</feature>
<dbReference type="EC" id="3.4.24.-" evidence="12"/>
<feature type="transmembrane region" description="Helical" evidence="12">
    <location>
        <begin position="155"/>
        <end position="174"/>
    </location>
</feature>
<dbReference type="RefSeq" id="WP_017770834.1">
    <property type="nucleotide sequence ID" value="NZ_LT906454.1"/>
</dbReference>
<dbReference type="GO" id="GO:0006508">
    <property type="term" value="P:proteolysis"/>
    <property type="evidence" value="ECO:0007669"/>
    <property type="project" value="UniProtKB-KW"/>
</dbReference>
<keyword evidence="7 12" id="KW-0378">Hydrolase</keyword>
<dbReference type="InterPro" id="IPR050083">
    <property type="entry name" value="HtpX_protease"/>
</dbReference>
<evidence type="ECO:0000256" key="1">
    <source>
        <dbReference type="ARBA" id="ARBA00004651"/>
    </source>
</evidence>
<evidence type="ECO:0000313" key="14">
    <source>
        <dbReference type="EMBL" id="SNV35460.1"/>
    </source>
</evidence>
<evidence type="ECO:0000256" key="9">
    <source>
        <dbReference type="ARBA" id="ARBA00022989"/>
    </source>
</evidence>
<dbReference type="InterPro" id="IPR022919">
    <property type="entry name" value="Pept_M48_protease_HtpX"/>
</dbReference>
<dbReference type="NCBIfam" id="NF003425">
    <property type="entry name" value="PRK04897.1"/>
    <property type="match status" value="1"/>
</dbReference>
<evidence type="ECO:0000256" key="2">
    <source>
        <dbReference type="ARBA" id="ARBA00009779"/>
    </source>
</evidence>
<evidence type="ECO:0000256" key="3">
    <source>
        <dbReference type="ARBA" id="ARBA00022475"/>
    </source>
</evidence>
<dbReference type="CDD" id="cd07340">
    <property type="entry name" value="M48B_Htpx_like"/>
    <property type="match status" value="1"/>
</dbReference>
<keyword evidence="4 12" id="KW-0645">Protease</keyword>
<organism evidence="14 15">
    <name type="scientific">Streptococcus acidominimus</name>
    <dbReference type="NCBI Taxonomy" id="1326"/>
    <lineage>
        <taxon>Bacteria</taxon>
        <taxon>Bacillati</taxon>
        <taxon>Bacillota</taxon>
        <taxon>Bacilli</taxon>
        <taxon>Lactobacillales</taxon>
        <taxon>Streptococcaceae</taxon>
        <taxon>Streptococcus</taxon>
    </lineage>
</organism>
<keyword evidence="11 12" id="KW-0472">Membrane</keyword>
<sequence length="304" mass="33354">MLKKQIASNKRRTVLLILLFFTLLSALGSAAGYLVLGNITFGLVMAVIIGVIYAATMIFQSTKVVMAMNKAKEINPIEAPDYYACVENMAMVAQLPMPKVYVIEDEALNAFATGSSPENAAVAATTGLLKTMNRTELEAVIGHEISHIRNYDIRISTIAVALASAVTMISSIGGRMMFYGRGRRRNSNRDDGTSALLLIFSILAMFLAPLAASLVQLAISRQREFLADASSVELTRNPEGMIQALRKLQGSKPMAHVIDDASAALYISDPRKSTGFKQLFLTHPPLEERIKRLELLTYKEKTFF</sequence>
<dbReference type="PANTHER" id="PTHR43221:SF1">
    <property type="entry name" value="PROTEASE HTPX"/>
    <property type="match status" value="1"/>
</dbReference>
<comment type="cofactor">
    <cofactor evidence="12">
        <name>Zn(2+)</name>
        <dbReference type="ChEBI" id="CHEBI:29105"/>
    </cofactor>
    <text evidence="12">Binds 1 zinc ion per subunit.</text>
</comment>
<feature type="domain" description="Peptidase M48" evidence="13">
    <location>
        <begin position="82"/>
        <end position="294"/>
    </location>
</feature>
<feature type="binding site" evidence="12">
    <location>
        <position position="224"/>
    </location>
    <ligand>
        <name>Zn(2+)</name>
        <dbReference type="ChEBI" id="CHEBI:29105"/>
        <note>catalytic</note>
    </ligand>
</feature>
<keyword evidence="3 12" id="KW-1003">Cell membrane</keyword>
<evidence type="ECO:0000256" key="4">
    <source>
        <dbReference type="ARBA" id="ARBA00022670"/>
    </source>
</evidence>
<evidence type="ECO:0000256" key="12">
    <source>
        <dbReference type="HAMAP-Rule" id="MF_00188"/>
    </source>
</evidence>
<dbReference type="Gene3D" id="3.30.2010.10">
    <property type="entry name" value="Metalloproteases ('zincins'), catalytic domain"/>
    <property type="match status" value="1"/>
</dbReference>
<keyword evidence="5 12" id="KW-0812">Transmembrane</keyword>
<dbReference type="HAMAP" id="MF_00188">
    <property type="entry name" value="Pept_M48_protease_HtpX"/>
    <property type="match status" value="1"/>
</dbReference>